<dbReference type="EMBL" id="CAEZYT010000011">
    <property type="protein sequence ID" value="CAB4731469.1"/>
    <property type="molecule type" value="Genomic_DNA"/>
</dbReference>
<dbReference type="Pfam" id="PF00266">
    <property type="entry name" value="Aminotran_5"/>
    <property type="match status" value="1"/>
</dbReference>
<dbReference type="InterPro" id="IPR000192">
    <property type="entry name" value="Aminotrans_V_dom"/>
</dbReference>
<dbReference type="InterPro" id="IPR015424">
    <property type="entry name" value="PyrdxlP-dep_Trfase"/>
</dbReference>
<dbReference type="PANTHER" id="PTHR11601">
    <property type="entry name" value="CYSTEINE DESULFURYLASE FAMILY MEMBER"/>
    <property type="match status" value="1"/>
</dbReference>
<evidence type="ECO:0000313" key="10">
    <source>
        <dbReference type="EMBL" id="CAB5024581.1"/>
    </source>
</evidence>
<sequence length="365" mass="38789">MRALASSVRGVVPVTGNFQSEAALNSLAQEAMLSAIESGWADPKKIGQYPSKAAILRNGAIESLADRLGLSPDQIEITGEVGLSYFLTLAGLLDENKSLYSGAGDRSGVIATVRSHKGPNFEIPLSKDGRLNFSTTVFAPNSVLAFQLANGESGAVNELPNEIPKDLLIAVDATASGARVKLPDRWDSACFDSRSWDGPAGLAIVAINNAAQWKNPLPHISSVRRTYGTYSLPLLLASAVALENYRPSEVSTRELTERFRADISKALPDALIAGELEKSMAHLTSLVIPGTNGEELLRELDRKGFAVDSGSACTAMNLQPSHVLSAMGLPTDGNIRIAIHTETTLEEITGLVTALVSAVQSQQQR</sequence>
<dbReference type="EMBL" id="CAEZXC010000017">
    <property type="protein sequence ID" value="CAB4671190.1"/>
    <property type="molecule type" value="Genomic_DNA"/>
</dbReference>
<protein>
    <submittedName>
        <fullName evidence="3">Unannotated protein</fullName>
    </submittedName>
</protein>
<dbReference type="SUPFAM" id="SSF53383">
    <property type="entry name" value="PLP-dependent transferases"/>
    <property type="match status" value="1"/>
</dbReference>
<evidence type="ECO:0000313" key="8">
    <source>
        <dbReference type="EMBL" id="CAB4949647.1"/>
    </source>
</evidence>
<dbReference type="AlphaFoldDB" id="A0A6J6MAH5"/>
<dbReference type="PANTHER" id="PTHR11601:SF34">
    <property type="entry name" value="CYSTEINE DESULFURASE"/>
    <property type="match status" value="1"/>
</dbReference>
<gene>
    <name evidence="3" type="ORF">UFOPK2340_00438</name>
    <name evidence="4" type="ORF">UFOPK2772_00354</name>
    <name evidence="5" type="ORF">UFOPK2850_00267</name>
    <name evidence="6" type="ORF">UFOPK3027_00741</name>
    <name evidence="7" type="ORF">UFOPK3256_00989</name>
    <name evidence="8" type="ORF">UFOPK3827_00462</name>
    <name evidence="9" type="ORF">UFOPK3982_00560</name>
    <name evidence="10" type="ORF">UFOPK4120_01070</name>
    <name evidence="11" type="ORF">UFOPK4404_01283</name>
</gene>
<dbReference type="EMBL" id="CAEZZH010000002">
    <property type="protein sequence ID" value="CAB4748864.1"/>
    <property type="molecule type" value="Genomic_DNA"/>
</dbReference>
<evidence type="ECO:0000259" key="2">
    <source>
        <dbReference type="Pfam" id="PF00266"/>
    </source>
</evidence>
<evidence type="ECO:0000313" key="4">
    <source>
        <dbReference type="EMBL" id="CAB4731469.1"/>
    </source>
</evidence>
<evidence type="ECO:0000313" key="5">
    <source>
        <dbReference type="EMBL" id="CAB4748864.1"/>
    </source>
</evidence>
<evidence type="ECO:0000313" key="9">
    <source>
        <dbReference type="EMBL" id="CAB4983344.1"/>
    </source>
</evidence>
<evidence type="ECO:0000313" key="3">
    <source>
        <dbReference type="EMBL" id="CAB4671190.1"/>
    </source>
</evidence>
<dbReference type="InterPro" id="IPR015422">
    <property type="entry name" value="PyrdxlP-dep_Trfase_small"/>
</dbReference>
<proteinExistence type="predicted"/>
<dbReference type="Gene3D" id="3.90.1150.10">
    <property type="entry name" value="Aspartate Aminotransferase, domain 1"/>
    <property type="match status" value="1"/>
</dbReference>
<dbReference type="EMBL" id="CAFAZW010000014">
    <property type="protein sequence ID" value="CAB4843132.1"/>
    <property type="molecule type" value="Genomic_DNA"/>
</dbReference>
<accession>A0A6J6MAH5</accession>
<dbReference type="EMBL" id="CAFBNM010000004">
    <property type="protein sequence ID" value="CAB4949647.1"/>
    <property type="molecule type" value="Genomic_DNA"/>
</dbReference>
<evidence type="ECO:0000256" key="1">
    <source>
        <dbReference type="ARBA" id="ARBA00001933"/>
    </source>
</evidence>
<name>A0A6J6MAH5_9ZZZZ</name>
<dbReference type="EMBL" id="CAFAAN010000005">
    <property type="protein sequence ID" value="CAB4802540.1"/>
    <property type="molecule type" value="Genomic_DNA"/>
</dbReference>
<evidence type="ECO:0000313" key="7">
    <source>
        <dbReference type="EMBL" id="CAB4843132.1"/>
    </source>
</evidence>
<evidence type="ECO:0000313" key="6">
    <source>
        <dbReference type="EMBL" id="CAB4802540.1"/>
    </source>
</evidence>
<reference evidence="3" key="1">
    <citation type="submission" date="2020-05" db="EMBL/GenBank/DDBJ databases">
        <authorList>
            <person name="Chiriac C."/>
            <person name="Salcher M."/>
            <person name="Ghai R."/>
            <person name="Kavagutti S V."/>
        </authorList>
    </citation>
    <scope>NUCLEOTIDE SEQUENCE</scope>
</reference>
<evidence type="ECO:0000313" key="11">
    <source>
        <dbReference type="EMBL" id="CAB5075593.1"/>
    </source>
</evidence>
<feature type="domain" description="Aminotransferase class V" evidence="2">
    <location>
        <begin position="248"/>
        <end position="349"/>
    </location>
</feature>
<comment type="cofactor">
    <cofactor evidence="1">
        <name>pyridoxal 5'-phosphate</name>
        <dbReference type="ChEBI" id="CHEBI:597326"/>
    </cofactor>
</comment>
<dbReference type="EMBL" id="CAFBOO010000004">
    <property type="protein sequence ID" value="CAB4983344.1"/>
    <property type="molecule type" value="Genomic_DNA"/>
</dbReference>
<organism evidence="3">
    <name type="scientific">freshwater metagenome</name>
    <dbReference type="NCBI Taxonomy" id="449393"/>
    <lineage>
        <taxon>unclassified sequences</taxon>
        <taxon>metagenomes</taxon>
        <taxon>ecological metagenomes</taxon>
    </lineage>
</organism>
<dbReference type="EMBL" id="CAFBQY010000016">
    <property type="protein sequence ID" value="CAB5075593.1"/>
    <property type="molecule type" value="Genomic_DNA"/>
</dbReference>
<dbReference type="EMBL" id="CAFBPO010000012">
    <property type="protein sequence ID" value="CAB5024581.1"/>
    <property type="molecule type" value="Genomic_DNA"/>
</dbReference>